<reference evidence="2" key="2">
    <citation type="submission" date="2017-06" db="EMBL/GenBank/DDBJ databases">
        <title>Complete sequence of pA681-IMP from clinical Pseudomonas aeruginosa.</title>
        <authorList>
            <person name="Yuan M."/>
            <person name="Feng J.2nd."/>
            <person name="Zhan Z.3rd."/>
            <person name="Jiang X.4th."/>
            <person name="Zhang D.5th."/>
            <person name="Chen X.6th."/>
            <person name="Zhao X."/>
            <person name="Che J."/>
            <person name="Lu J."/>
            <person name="Xu J."/>
            <person name="Li J."/>
            <person name="Zhou D."/>
        </authorList>
    </citation>
    <scope>NUCLEOTIDE SEQUENCE</scope>
    <source>
        <plasmid evidence="2">pA681-IMP</plasmid>
    </source>
</reference>
<geneLocation type="plasmid" evidence="2">
    <name>pA681-IMP</name>
</geneLocation>
<reference evidence="1" key="1">
    <citation type="submission" date="2017-06" db="EMBL/GenBank/DDBJ databases">
        <title>Complete sequence of p12939-PER from clinical Pseudomonas aeruginosa.</title>
        <authorList>
            <person name="Yuan M."/>
            <person name="Feng J."/>
            <person name="Zhan Z."/>
            <person name="Jiang X."/>
            <person name="Zhang D."/>
            <person name="Chen X."/>
            <person name="Zhao X."/>
            <person name="Che J."/>
            <person name="Lu J."/>
            <person name="Xu J."/>
            <person name="Li J."/>
            <person name="Zhou D."/>
        </authorList>
    </citation>
    <scope>NUCLEOTIDE SEQUENCE</scope>
    <source>
        <plasmid evidence="1">p12939-PER</plasmid>
    </source>
</reference>
<protein>
    <submittedName>
        <fullName evidence="2">Uncharacterized protein</fullName>
    </submittedName>
</protein>
<dbReference type="AlphaFoldDB" id="A0A2L1KHL0"/>
<proteinExistence type="predicted"/>
<organism evidence="2">
    <name type="scientific">Pseudomonas aeruginosa</name>
    <dbReference type="NCBI Taxonomy" id="287"/>
    <lineage>
        <taxon>Bacteria</taxon>
        <taxon>Pseudomonadati</taxon>
        <taxon>Pseudomonadota</taxon>
        <taxon>Gammaproteobacteria</taxon>
        <taxon>Pseudomonadales</taxon>
        <taxon>Pseudomonadaceae</taxon>
        <taxon>Pseudomonas</taxon>
    </lineage>
</organism>
<name>A0A2L1KHL0_PSEAI</name>
<evidence type="ECO:0000313" key="1">
    <source>
        <dbReference type="EMBL" id="AVE21266.1"/>
    </source>
</evidence>
<geneLocation type="plasmid" evidence="1">
    <name>p12939-PER</name>
</geneLocation>
<accession>A0A2L1KHL0</accession>
<dbReference type="EMBL" id="MF344570">
    <property type="protein sequence ID" value="AVE21816.1"/>
    <property type="molecule type" value="Genomic_DNA"/>
</dbReference>
<dbReference type="EMBL" id="MF344569">
    <property type="protein sequence ID" value="AVE21266.1"/>
    <property type="molecule type" value="Genomic_DNA"/>
</dbReference>
<sequence length="106" mass="11612">MIAGEITANHQSLKAASSGLVSVYCQALPMEQHVNRVKARTVIDHAMAHRAQPNPIFIAVTIHIHRQIVISGRVWARSADMRSIARQLVFAPGPVVDKGLNPTKWG</sequence>
<keyword evidence="2" id="KW-0614">Plasmid</keyword>
<evidence type="ECO:0000313" key="2">
    <source>
        <dbReference type="EMBL" id="AVE21816.1"/>
    </source>
</evidence>